<dbReference type="FunFam" id="3.30.565.10:FF:000006">
    <property type="entry name" value="Sensor histidine kinase WalK"/>
    <property type="match status" value="1"/>
</dbReference>
<dbReference type="PROSITE" id="PS50109">
    <property type="entry name" value="HIS_KIN"/>
    <property type="match status" value="1"/>
</dbReference>
<dbReference type="KEGG" id="bhc:JFL75_17125"/>
<gene>
    <name evidence="11" type="ORF">JFL75_17125</name>
</gene>
<dbReference type="FunFam" id="1.10.287.130:FF:000001">
    <property type="entry name" value="Two-component sensor histidine kinase"/>
    <property type="match status" value="1"/>
</dbReference>
<dbReference type="InterPro" id="IPR036097">
    <property type="entry name" value="HisK_dim/P_sf"/>
</dbReference>
<evidence type="ECO:0000256" key="7">
    <source>
        <dbReference type="ARBA" id="ARBA00023136"/>
    </source>
</evidence>
<keyword evidence="12" id="KW-1185">Reference proteome</keyword>
<keyword evidence="9" id="KW-0812">Transmembrane</keyword>
<dbReference type="GO" id="GO:0006355">
    <property type="term" value="P:regulation of DNA-templated transcription"/>
    <property type="evidence" value="ECO:0007669"/>
    <property type="project" value="InterPro"/>
</dbReference>
<dbReference type="InterPro" id="IPR004358">
    <property type="entry name" value="Sig_transdc_His_kin-like_C"/>
</dbReference>
<dbReference type="Gene3D" id="1.10.287.130">
    <property type="match status" value="1"/>
</dbReference>
<dbReference type="InterPro" id="IPR013767">
    <property type="entry name" value="PAS_fold"/>
</dbReference>
<evidence type="ECO:0000256" key="3">
    <source>
        <dbReference type="ARBA" id="ARBA00022553"/>
    </source>
</evidence>
<keyword evidence="3" id="KW-0597">Phosphoprotein</keyword>
<dbReference type="GO" id="GO:0004721">
    <property type="term" value="F:phosphoprotein phosphatase activity"/>
    <property type="evidence" value="ECO:0007669"/>
    <property type="project" value="TreeGrafter"/>
</dbReference>
<dbReference type="InterPro" id="IPR003661">
    <property type="entry name" value="HisK_dim/P_dom"/>
</dbReference>
<dbReference type="Pfam" id="PF00512">
    <property type="entry name" value="HisKA"/>
    <property type="match status" value="1"/>
</dbReference>
<dbReference type="Pfam" id="PF00989">
    <property type="entry name" value="PAS"/>
    <property type="match status" value="1"/>
</dbReference>
<dbReference type="InterPro" id="IPR003594">
    <property type="entry name" value="HATPase_dom"/>
</dbReference>
<comment type="catalytic activity">
    <reaction evidence="1">
        <text>ATP + protein L-histidine = ADP + protein N-phospho-L-histidine.</text>
        <dbReference type="EC" id="2.7.13.3"/>
    </reaction>
</comment>
<protein>
    <recommendedName>
        <fullName evidence="2">histidine kinase</fullName>
        <ecNumber evidence="2">2.7.13.3</ecNumber>
    </recommendedName>
</protein>
<proteinExistence type="predicted"/>
<keyword evidence="9" id="KW-1133">Transmembrane helix</keyword>
<reference evidence="11" key="1">
    <citation type="submission" date="2021-01" db="EMBL/GenBank/DDBJ databases">
        <title>Description of Breznakiella homolactica.</title>
        <authorList>
            <person name="Song Y."/>
            <person name="Brune A."/>
        </authorList>
    </citation>
    <scope>NUCLEOTIDE SEQUENCE</scope>
    <source>
        <strain evidence="11">RmG30</strain>
    </source>
</reference>
<sequence length="432" mass="47536">MTDLIEIINALSGQETVSVDSGLMRVLLAAVLILALVAAAVLAGLAALLVNKKRRPLPVWKRETANLEAELRRQLNDLTARVNNWNNYINSIFSSIEDGFFLVDKDNQVVLFNGRAKELLNLGPEIFFSKSSNHLNAAEPLSAILDSCRKVTASKAAEQLCLETPDGRKLEVRVGPIIDKYRTGTDFGSLAIIKDVTELLKLENLKKDFVASVSHEFRTPLTLISGFIEMFRMGNTMQPEESTRAFEIMDIETERLKRLISELLSLSEIGHELPGDPDGTVDVTLVLRGIAQTLGVLAEQKGQSFIAEINPEPMLLPGNENWFYLAVKNVVENAIKYTPSEGTIRIRAVNTGTVFSIDIEDTGIGIEPEELEHIFNRFYRVEKARGSASGGSGLGLALVKDIVSLFRGEITVRSTPGKGTLFSITIPVSREI</sequence>
<keyword evidence="4" id="KW-0808">Transferase</keyword>
<keyword evidence="7 9" id="KW-0472">Membrane</keyword>
<evidence type="ECO:0000256" key="9">
    <source>
        <dbReference type="SAM" id="Phobius"/>
    </source>
</evidence>
<evidence type="ECO:0000256" key="6">
    <source>
        <dbReference type="ARBA" id="ARBA00023012"/>
    </source>
</evidence>
<evidence type="ECO:0000256" key="4">
    <source>
        <dbReference type="ARBA" id="ARBA00022679"/>
    </source>
</evidence>
<dbReference type="GO" id="GO:0000155">
    <property type="term" value="F:phosphorelay sensor kinase activity"/>
    <property type="evidence" value="ECO:0007669"/>
    <property type="project" value="InterPro"/>
</dbReference>
<organism evidence="11 12">
    <name type="scientific">Breznakiella homolactica</name>
    <dbReference type="NCBI Taxonomy" id="2798577"/>
    <lineage>
        <taxon>Bacteria</taxon>
        <taxon>Pseudomonadati</taxon>
        <taxon>Spirochaetota</taxon>
        <taxon>Spirochaetia</taxon>
        <taxon>Spirochaetales</taxon>
        <taxon>Breznakiellaceae</taxon>
        <taxon>Breznakiella</taxon>
    </lineage>
</organism>
<dbReference type="EC" id="2.7.13.3" evidence="2"/>
<feature type="transmembrane region" description="Helical" evidence="9">
    <location>
        <begin position="26"/>
        <end position="50"/>
    </location>
</feature>
<feature type="domain" description="Histidine kinase" evidence="10">
    <location>
        <begin position="212"/>
        <end position="430"/>
    </location>
</feature>
<evidence type="ECO:0000256" key="5">
    <source>
        <dbReference type="ARBA" id="ARBA00022777"/>
    </source>
</evidence>
<name>A0A7T7XLY4_9SPIR</name>
<evidence type="ECO:0000313" key="11">
    <source>
        <dbReference type="EMBL" id="QQO08632.1"/>
    </source>
</evidence>
<dbReference type="CDD" id="cd00082">
    <property type="entry name" value="HisKA"/>
    <property type="match status" value="1"/>
</dbReference>
<evidence type="ECO:0000259" key="10">
    <source>
        <dbReference type="PROSITE" id="PS50109"/>
    </source>
</evidence>
<dbReference type="SUPFAM" id="SSF55785">
    <property type="entry name" value="PYP-like sensor domain (PAS domain)"/>
    <property type="match status" value="1"/>
</dbReference>
<evidence type="ECO:0000256" key="1">
    <source>
        <dbReference type="ARBA" id="ARBA00000085"/>
    </source>
</evidence>
<dbReference type="SMART" id="SM00387">
    <property type="entry name" value="HATPase_c"/>
    <property type="match status" value="1"/>
</dbReference>
<dbReference type="PRINTS" id="PR00344">
    <property type="entry name" value="BCTRLSENSOR"/>
</dbReference>
<keyword evidence="6" id="KW-0902">Two-component regulatory system</keyword>
<evidence type="ECO:0000313" key="12">
    <source>
        <dbReference type="Proteomes" id="UP000595917"/>
    </source>
</evidence>
<dbReference type="InterPro" id="IPR035965">
    <property type="entry name" value="PAS-like_dom_sf"/>
</dbReference>
<dbReference type="RefSeq" id="WP_215625938.1">
    <property type="nucleotide sequence ID" value="NZ_CP067089.2"/>
</dbReference>
<dbReference type="Pfam" id="PF02518">
    <property type="entry name" value="HATPase_c"/>
    <property type="match status" value="1"/>
</dbReference>
<dbReference type="GO" id="GO:0016036">
    <property type="term" value="P:cellular response to phosphate starvation"/>
    <property type="evidence" value="ECO:0007669"/>
    <property type="project" value="TreeGrafter"/>
</dbReference>
<dbReference type="SUPFAM" id="SSF47384">
    <property type="entry name" value="Homodimeric domain of signal transducing histidine kinase"/>
    <property type="match status" value="1"/>
</dbReference>
<keyword evidence="5" id="KW-0418">Kinase</keyword>
<dbReference type="AlphaFoldDB" id="A0A7T7XLY4"/>
<dbReference type="Gene3D" id="3.30.565.10">
    <property type="entry name" value="Histidine kinase-like ATPase, C-terminal domain"/>
    <property type="match status" value="1"/>
</dbReference>
<evidence type="ECO:0000256" key="8">
    <source>
        <dbReference type="SAM" id="Coils"/>
    </source>
</evidence>
<dbReference type="Gene3D" id="3.30.450.20">
    <property type="entry name" value="PAS domain"/>
    <property type="match status" value="1"/>
</dbReference>
<dbReference type="SMART" id="SM00388">
    <property type="entry name" value="HisKA"/>
    <property type="match status" value="1"/>
</dbReference>
<dbReference type="InterPro" id="IPR036890">
    <property type="entry name" value="HATPase_C_sf"/>
</dbReference>
<evidence type="ECO:0000256" key="2">
    <source>
        <dbReference type="ARBA" id="ARBA00012438"/>
    </source>
</evidence>
<dbReference type="InterPro" id="IPR050351">
    <property type="entry name" value="BphY/WalK/GraS-like"/>
</dbReference>
<dbReference type="PANTHER" id="PTHR45453:SF1">
    <property type="entry name" value="PHOSPHATE REGULON SENSOR PROTEIN PHOR"/>
    <property type="match status" value="1"/>
</dbReference>
<dbReference type="Proteomes" id="UP000595917">
    <property type="component" value="Chromosome"/>
</dbReference>
<dbReference type="EMBL" id="CP067089">
    <property type="protein sequence ID" value="QQO08632.1"/>
    <property type="molecule type" value="Genomic_DNA"/>
</dbReference>
<dbReference type="SUPFAM" id="SSF55874">
    <property type="entry name" value="ATPase domain of HSP90 chaperone/DNA topoisomerase II/histidine kinase"/>
    <property type="match status" value="1"/>
</dbReference>
<feature type="coiled-coil region" evidence="8">
    <location>
        <begin position="61"/>
        <end position="88"/>
    </location>
</feature>
<accession>A0A7T7XLY4</accession>
<dbReference type="GO" id="GO:0005886">
    <property type="term" value="C:plasma membrane"/>
    <property type="evidence" value="ECO:0007669"/>
    <property type="project" value="TreeGrafter"/>
</dbReference>
<dbReference type="InterPro" id="IPR005467">
    <property type="entry name" value="His_kinase_dom"/>
</dbReference>
<keyword evidence="8" id="KW-0175">Coiled coil</keyword>
<dbReference type="CDD" id="cd00075">
    <property type="entry name" value="HATPase"/>
    <property type="match status" value="1"/>
</dbReference>
<dbReference type="PANTHER" id="PTHR45453">
    <property type="entry name" value="PHOSPHATE REGULON SENSOR PROTEIN PHOR"/>
    <property type="match status" value="1"/>
</dbReference>